<dbReference type="EMBL" id="PGFE01000001">
    <property type="protein sequence ID" value="PJJ76864.1"/>
    <property type="molecule type" value="Genomic_DNA"/>
</dbReference>
<reference evidence="1 2" key="1">
    <citation type="submission" date="2017-11" db="EMBL/GenBank/DDBJ databases">
        <title>Genomic Encyclopedia of Archaeal and Bacterial Type Strains, Phase II (KMG-II): From Individual Species to Whole Genera.</title>
        <authorList>
            <person name="Goeker M."/>
        </authorList>
    </citation>
    <scope>NUCLEOTIDE SEQUENCE [LARGE SCALE GENOMIC DNA]</scope>
    <source>
        <strain evidence="1 2">DSM 25478</strain>
    </source>
</reference>
<proteinExistence type="predicted"/>
<comment type="caution">
    <text evidence="1">The sequence shown here is derived from an EMBL/GenBank/DDBJ whole genome shotgun (WGS) entry which is preliminary data.</text>
</comment>
<organism evidence="1 2">
    <name type="scientific">Sediminihabitans luteus</name>
    <dbReference type="NCBI Taxonomy" id="1138585"/>
    <lineage>
        <taxon>Bacteria</taxon>
        <taxon>Bacillati</taxon>
        <taxon>Actinomycetota</taxon>
        <taxon>Actinomycetes</taxon>
        <taxon>Micrococcales</taxon>
        <taxon>Cellulomonadaceae</taxon>
        <taxon>Sediminihabitans</taxon>
    </lineage>
</organism>
<dbReference type="AlphaFoldDB" id="A0A2M9CY56"/>
<dbReference type="RefSeq" id="WP_100421349.1">
    <property type="nucleotide sequence ID" value="NZ_BOOX01000015.1"/>
</dbReference>
<evidence type="ECO:0000313" key="2">
    <source>
        <dbReference type="Proteomes" id="UP000231693"/>
    </source>
</evidence>
<dbReference type="OrthoDB" id="3722887at2"/>
<name>A0A2M9CY56_9CELL</name>
<gene>
    <name evidence="1" type="ORF">CLV28_0072</name>
</gene>
<dbReference type="Proteomes" id="UP000231693">
    <property type="component" value="Unassembled WGS sequence"/>
</dbReference>
<accession>A0A2M9CY56</accession>
<keyword evidence="2" id="KW-1185">Reference proteome</keyword>
<protein>
    <submittedName>
        <fullName evidence="1">Uncharacterized protein</fullName>
    </submittedName>
</protein>
<evidence type="ECO:0000313" key="1">
    <source>
        <dbReference type="EMBL" id="PJJ76864.1"/>
    </source>
</evidence>
<sequence>MSGVVPAPAPPGRLGEAPSVLAIETFLQGLRAWCADRRATLDRLDAAVGTADDPSAHTSDVLLALTLWRAVQDRAVELDRTWAAGGTDVPARETVTGLVWGRLGSGDGSALVSLVEAVRLCDALVTSLSARLAGTLDASEAATRLRAVGAALARCARLGDDAAVTALRARLDRVVADAARGADVTGPLGEIERDVARTERDLIVGASRRHALGTDQASAAARAAALEAREPVLRELAERTRVEVLDPPPHAVPDVSRLGPVPDERAALDAYMSRLDAVERAMEVVEDVYTAPLRERARLRFRIGQLLERAVETGRAGSPTTIAGHAEALAAVERTPCDLAVARHLTDQLEVVVRPLPTTTPHRTAHAAGQEGLTA</sequence>